<name>A0A243WEV7_9BACT</name>
<evidence type="ECO:0008006" key="3">
    <source>
        <dbReference type="Google" id="ProtNLM"/>
    </source>
</evidence>
<dbReference type="RefSeq" id="WP_086594098.1">
    <property type="nucleotide sequence ID" value="NZ_MTSE01000004.1"/>
</dbReference>
<reference evidence="1 2" key="1">
    <citation type="submission" date="2017-01" db="EMBL/GenBank/DDBJ databases">
        <title>A new Hymenobacter.</title>
        <authorList>
            <person name="Liang Y."/>
            <person name="Feng F."/>
        </authorList>
    </citation>
    <scope>NUCLEOTIDE SEQUENCE [LARGE SCALE GENOMIC DNA]</scope>
    <source>
        <strain evidence="1">MIMBbqt21</strain>
    </source>
</reference>
<evidence type="ECO:0000313" key="2">
    <source>
        <dbReference type="Proteomes" id="UP000194873"/>
    </source>
</evidence>
<protein>
    <recommendedName>
        <fullName evidence="3">STAS/SEC14 domain-containing protein</fullName>
    </recommendedName>
</protein>
<evidence type="ECO:0000313" key="1">
    <source>
        <dbReference type="EMBL" id="OUJ74243.1"/>
    </source>
</evidence>
<gene>
    <name evidence="1" type="ORF">BXP70_10985</name>
</gene>
<dbReference type="OrthoDB" id="893408at2"/>
<proteinExistence type="predicted"/>
<keyword evidence="2" id="KW-1185">Reference proteome</keyword>
<organism evidence="1 2">
    <name type="scientific">Hymenobacter crusticola</name>
    <dbReference type="NCBI Taxonomy" id="1770526"/>
    <lineage>
        <taxon>Bacteria</taxon>
        <taxon>Pseudomonadati</taxon>
        <taxon>Bacteroidota</taxon>
        <taxon>Cytophagia</taxon>
        <taxon>Cytophagales</taxon>
        <taxon>Hymenobacteraceae</taxon>
        <taxon>Hymenobacter</taxon>
    </lineage>
</organism>
<dbReference type="AlphaFoldDB" id="A0A243WEV7"/>
<comment type="caution">
    <text evidence="1">The sequence shown here is derived from an EMBL/GenBank/DDBJ whole genome shotgun (WGS) entry which is preliminary data.</text>
</comment>
<dbReference type="EMBL" id="MTSE01000004">
    <property type="protein sequence ID" value="OUJ74243.1"/>
    <property type="molecule type" value="Genomic_DNA"/>
</dbReference>
<accession>A0A243WEV7</accession>
<sequence length="130" mass="15026">MESLYSTPSLSISYDTANEWLYVEWKGHHDAQSAQTGGELVLHYLRARPCHKMLNDNSQVTSNWEEGARWVGSQYYMLLAEHGMRFVAWVCPPHWSARRSMEIAMQFVTKPVVILFDDLASGYDWLARQA</sequence>
<dbReference type="Proteomes" id="UP000194873">
    <property type="component" value="Unassembled WGS sequence"/>
</dbReference>